<dbReference type="Pfam" id="PF00078">
    <property type="entry name" value="RVT_1"/>
    <property type="match status" value="1"/>
</dbReference>
<evidence type="ECO:0000313" key="3">
    <source>
        <dbReference type="Proteomes" id="UP001178508"/>
    </source>
</evidence>
<dbReference type="CDD" id="cd01650">
    <property type="entry name" value="RT_nLTR_like"/>
    <property type="match status" value="1"/>
</dbReference>
<gene>
    <name evidence="2" type="ORF">XNOV1_A030240</name>
</gene>
<dbReference type="SUPFAM" id="SSF56672">
    <property type="entry name" value="DNA/RNA polymerases"/>
    <property type="match status" value="1"/>
</dbReference>
<dbReference type="AlphaFoldDB" id="A0AAV1FGL0"/>
<keyword evidence="3" id="KW-1185">Reference proteome</keyword>
<dbReference type="Proteomes" id="UP001178508">
    <property type="component" value="Chromosome 7"/>
</dbReference>
<dbReference type="PANTHER" id="PTHR47510:SF3">
    <property type="entry name" value="ENDO_EXONUCLEASE_PHOSPHATASE DOMAIN-CONTAINING PROTEIN"/>
    <property type="match status" value="1"/>
</dbReference>
<dbReference type="PANTHER" id="PTHR47510">
    <property type="entry name" value="REVERSE TRANSCRIPTASE DOMAIN-CONTAINING PROTEIN"/>
    <property type="match status" value="1"/>
</dbReference>
<dbReference type="InterPro" id="IPR000477">
    <property type="entry name" value="RT_dom"/>
</dbReference>
<dbReference type="EMBL" id="OY660870">
    <property type="protein sequence ID" value="CAJ1060342.1"/>
    <property type="molecule type" value="Genomic_DNA"/>
</dbReference>
<feature type="domain" description="Reverse transcriptase" evidence="1">
    <location>
        <begin position="105"/>
        <end position="368"/>
    </location>
</feature>
<accession>A0AAV1FGL0</accession>
<dbReference type="PROSITE" id="PS50878">
    <property type="entry name" value="RT_POL"/>
    <property type="match status" value="1"/>
</dbReference>
<dbReference type="InterPro" id="IPR043502">
    <property type="entry name" value="DNA/RNA_pol_sf"/>
</dbReference>
<evidence type="ECO:0000313" key="2">
    <source>
        <dbReference type="EMBL" id="CAJ1060342.1"/>
    </source>
</evidence>
<sequence>MCSKTPKKEARIDVPGINPLDFVRIANAVNAKFIKVSQSLEPLDLSALPSFLPSPPLPTIPVWEVYNRLSSIDCHKSPGPDMIPPKILKEFACEISIPLCDIINCSFDEGVVPRQWKEATVVPIPKSSPCNKDELRPISLTAQLSKICEHFAGNWILNDIMPNLDPMQFGSRQNRSTTHNLVSLMDFMYRTSDVSDSVCTVITTDFAKAFDAVDHTVAVQCLLDLGVRPSLIPWICSFMTDRQQKVRYQGHLSDWEYPTCGVAQGTVLGPIVFLALINSALQDGPHHWKYVDDMTIAQSWSPKVPCTLQQTLNGLDTWVNEHKMKLNPSKCKVVHVTGMRQKTALPTLSVNQNILEVCDTVKVLGVTIQADLKWNSQVDYMLTSANRKLFVLCRLKKFGVKDPELNPEFKNGRAESFWASGI</sequence>
<name>A0AAV1FGL0_XYRNO</name>
<reference evidence="2" key="1">
    <citation type="submission" date="2023-08" db="EMBL/GenBank/DDBJ databases">
        <authorList>
            <person name="Alioto T."/>
            <person name="Alioto T."/>
            <person name="Gomez Garrido J."/>
        </authorList>
    </citation>
    <scope>NUCLEOTIDE SEQUENCE</scope>
</reference>
<evidence type="ECO:0000259" key="1">
    <source>
        <dbReference type="PROSITE" id="PS50878"/>
    </source>
</evidence>
<protein>
    <submittedName>
        <fullName evidence="2">Hypp2194</fullName>
    </submittedName>
</protein>
<proteinExistence type="predicted"/>
<organism evidence="2 3">
    <name type="scientific">Xyrichtys novacula</name>
    <name type="common">Pearly razorfish</name>
    <name type="synonym">Hemipteronotus novacula</name>
    <dbReference type="NCBI Taxonomy" id="13765"/>
    <lineage>
        <taxon>Eukaryota</taxon>
        <taxon>Metazoa</taxon>
        <taxon>Chordata</taxon>
        <taxon>Craniata</taxon>
        <taxon>Vertebrata</taxon>
        <taxon>Euteleostomi</taxon>
        <taxon>Actinopterygii</taxon>
        <taxon>Neopterygii</taxon>
        <taxon>Teleostei</taxon>
        <taxon>Neoteleostei</taxon>
        <taxon>Acanthomorphata</taxon>
        <taxon>Eupercaria</taxon>
        <taxon>Labriformes</taxon>
        <taxon>Labridae</taxon>
        <taxon>Xyrichtys</taxon>
    </lineage>
</organism>